<dbReference type="InterPro" id="IPR000891">
    <property type="entry name" value="PYR_CT"/>
</dbReference>
<dbReference type="EC" id="4.1.3.4" evidence="2"/>
<dbReference type="GO" id="GO:0006552">
    <property type="term" value="P:L-leucine catabolic process"/>
    <property type="evidence" value="ECO:0007669"/>
    <property type="project" value="TreeGrafter"/>
</dbReference>
<proteinExistence type="predicted"/>
<evidence type="ECO:0000256" key="3">
    <source>
        <dbReference type="ARBA" id="ARBA00022723"/>
    </source>
</evidence>
<comment type="pathway">
    <text evidence="1">Metabolic intermediate metabolism; (S)-3-hydroxy-3-methylglutaryl-CoA degradation; acetoacetate from (S)-3-hydroxy-3-methylglutaryl-CoA: step 1/1.</text>
</comment>
<keyword evidence="3" id="KW-0479">Metal-binding</keyword>
<dbReference type="GO" id="GO:0004419">
    <property type="term" value="F:hydroxymethylglutaryl-CoA lyase activity"/>
    <property type="evidence" value="ECO:0007669"/>
    <property type="project" value="UniProtKB-EC"/>
</dbReference>
<protein>
    <recommendedName>
        <fullName evidence="2">hydroxymethylglutaryl-CoA lyase</fullName>
        <ecNumber evidence="2">4.1.3.4</ecNumber>
    </recommendedName>
</protein>
<dbReference type="EMBL" id="CAJVCH010078383">
    <property type="protein sequence ID" value="CAG7721304.1"/>
    <property type="molecule type" value="Genomic_DNA"/>
</dbReference>
<dbReference type="CDD" id="cd07938">
    <property type="entry name" value="DRE_TIM_HMGL"/>
    <property type="match status" value="1"/>
</dbReference>
<dbReference type="PANTHER" id="PTHR42738:SF7">
    <property type="entry name" value="HYDROXYMETHYLGLUTARYL-COA LYASE"/>
    <property type="match status" value="1"/>
</dbReference>
<dbReference type="PROSITE" id="PS01062">
    <property type="entry name" value="HMG_COA_LYASE"/>
    <property type="match status" value="1"/>
</dbReference>
<dbReference type="OrthoDB" id="1905920at2759"/>
<dbReference type="InterPro" id="IPR043594">
    <property type="entry name" value="HMGL"/>
</dbReference>
<gene>
    <name evidence="7" type="ORF">AFUS01_LOCUS10527</name>
</gene>
<dbReference type="NCBIfam" id="NF004283">
    <property type="entry name" value="PRK05692.1"/>
    <property type="match status" value="1"/>
</dbReference>
<dbReference type="FunFam" id="3.20.20.70:FF:000201">
    <property type="entry name" value="Hydroxymethylglutaryl-CoA lyase"/>
    <property type="match status" value="1"/>
</dbReference>
<dbReference type="Pfam" id="PF00682">
    <property type="entry name" value="HMGL-like"/>
    <property type="match status" value="1"/>
</dbReference>
<organism evidence="7 8">
    <name type="scientific">Allacma fusca</name>
    <dbReference type="NCBI Taxonomy" id="39272"/>
    <lineage>
        <taxon>Eukaryota</taxon>
        <taxon>Metazoa</taxon>
        <taxon>Ecdysozoa</taxon>
        <taxon>Arthropoda</taxon>
        <taxon>Hexapoda</taxon>
        <taxon>Collembola</taxon>
        <taxon>Symphypleona</taxon>
        <taxon>Sminthuridae</taxon>
        <taxon>Allacma</taxon>
    </lineage>
</organism>
<evidence type="ECO:0000313" key="8">
    <source>
        <dbReference type="Proteomes" id="UP000708208"/>
    </source>
</evidence>
<dbReference type="InterPro" id="IPR000138">
    <property type="entry name" value="HMG_CoA_lyase_AS"/>
</dbReference>
<dbReference type="GO" id="GO:0046872">
    <property type="term" value="F:metal ion binding"/>
    <property type="evidence" value="ECO:0007669"/>
    <property type="project" value="UniProtKB-KW"/>
</dbReference>
<keyword evidence="4" id="KW-0456">Lyase</keyword>
<name>A0A8J2JTF4_9HEXA</name>
<dbReference type="GO" id="GO:0046951">
    <property type="term" value="P:ketone body biosynthetic process"/>
    <property type="evidence" value="ECO:0007669"/>
    <property type="project" value="TreeGrafter"/>
</dbReference>
<evidence type="ECO:0000256" key="4">
    <source>
        <dbReference type="ARBA" id="ARBA00023239"/>
    </source>
</evidence>
<reference evidence="7" key="1">
    <citation type="submission" date="2021-06" db="EMBL/GenBank/DDBJ databases">
        <authorList>
            <person name="Hodson N. C."/>
            <person name="Mongue J. A."/>
            <person name="Jaron S. K."/>
        </authorList>
    </citation>
    <scope>NUCLEOTIDE SEQUENCE</scope>
</reference>
<feature type="domain" description="Pyruvate carboxyltransferase" evidence="6">
    <location>
        <begin position="79"/>
        <end position="346"/>
    </location>
</feature>
<dbReference type="Proteomes" id="UP000708208">
    <property type="component" value="Unassembled WGS sequence"/>
</dbReference>
<evidence type="ECO:0000256" key="2">
    <source>
        <dbReference type="ARBA" id="ARBA00012910"/>
    </source>
</evidence>
<evidence type="ECO:0000313" key="7">
    <source>
        <dbReference type="EMBL" id="CAG7721304.1"/>
    </source>
</evidence>
<comment type="catalytic activity">
    <reaction evidence="5">
        <text>(3S)-3-hydroxy-3-methylglutaryl-CoA = acetoacetate + acetyl-CoA</text>
        <dbReference type="Rhea" id="RHEA:24404"/>
        <dbReference type="ChEBI" id="CHEBI:13705"/>
        <dbReference type="ChEBI" id="CHEBI:43074"/>
        <dbReference type="ChEBI" id="CHEBI:57288"/>
        <dbReference type="EC" id="4.1.3.4"/>
    </reaction>
</comment>
<dbReference type="AlphaFoldDB" id="A0A8J2JTF4"/>
<comment type="caution">
    <text evidence="7">The sequence shown here is derived from an EMBL/GenBank/DDBJ whole genome shotgun (WGS) entry which is preliminary data.</text>
</comment>
<dbReference type="PROSITE" id="PS50991">
    <property type="entry name" value="PYR_CT"/>
    <property type="match status" value="1"/>
</dbReference>
<keyword evidence="8" id="KW-1185">Reference proteome</keyword>
<evidence type="ECO:0000256" key="1">
    <source>
        <dbReference type="ARBA" id="ARBA00005143"/>
    </source>
</evidence>
<evidence type="ECO:0000256" key="5">
    <source>
        <dbReference type="ARBA" id="ARBA00049877"/>
    </source>
</evidence>
<dbReference type="PANTHER" id="PTHR42738">
    <property type="entry name" value="HYDROXYMETHYLGLUTARYL-COA LYASE"/>
    <property type="match status" value="1"/>
</dbReference>
<sequence length="375" mass="40664">MRLCGAQYIYVRYFRLVSVSYLKLTMLTCSPATASANTASNAKTFALLAELCKERRIEWIEWEKVPLRSLSTPAFPRRVRIVEVGPRDGLQNEPEFVPTPCKVEFINRLSRSGLQTIEATSFVSPKWVPQMADHSAVFSQIDKRPGISYPVLVPNVKGLEAAISAGVKEIAIFGAASETFSQKNINCSIAESLQRFQNVVNLSKEHGIKVRGYISCVCGCPYEGQVSPVAVAKVARQMYDLGCYEISLGDTIGVGTPLSMRAVLEEVLKIIPPNAIAVHCHDTYGQALPNILTALEMGIAVVDASVAGLGGCPYANGASGNVATEDVVYMLQGMQIDTGIDMRQLLSAADYICTVLKKQTNSKAGRALLPKLKSP</sequence>
<accession>A0A8J2JTF4</accession>
<evidence type="ECO:0000259" key="6">
    <source>
        <dbReference type="PROSITE" id="PS50991"/>
    </source>
</evidence>